<evidence type="ECO:0000313" key="2">
    <source>
        <dbReference type="RefSeq" id="XP_022989740.1"/>
    </source>
</evidence>
<dbReference type="KEGG" id="cmax:111486736"/>
<reference evidence="2" key="1">
    <citation type="submission" date="2025-08" db="UniProtKB">
        <authorList>
            <consortium name="RefSeq"/>
        </authorList>
    </citation>
    <scope>IDENTIFICATION</scope>
    <source>
        <tissue evidence="2">Young leaves</tissue>
    </source>
</reference>
<sequence length="127" mass="14537">MDASKLDKKLLTKYLMENPHDNLPYFADNEDKDASNERIHSHHHHGRSLKVSLLCSFESSFLMLFMVFVTRGLHSHVSQNLPTSLETCSKEGKGYKTAAYTKPCSFFDSCYDVERANAYIPDSQRQS</sequence>
<protein>
    <submittedName>
        <fullName evidence="2">Uncharacterized protein LOC111486736 isoform X1</fullName>
    </submittedName>
</protein>
<keyword evidence="1" id="KW-1185">Reference proteome</keyword>
<dbReference type="OrthoDB" id="10600140at2759"/>
<dbReference type="RefSeq" id="XP_022989740.1">
    <property type="nucleotide sequence ID" value="XM_023133972.1"/>
</dbReference>
<dbReference type="Proteomes" id="UP000504608">
    <property type="component" value="Unplaced"/>
</dbReference>
<proteinExistence type="predicted"/>
<organism evidence="1 2">
    <name type="scientific">Cucurbita maxima</name>
    <name type="common">Pumpkin</name>
    <name type="synonym">Winter squash</name>
    <dbReference type="NCBI Taxonomy" id="3661"/>
    <lineage>
        <taxon>Eukaryota</taxon>
        <taxon>Viridiplantae</taxon>
        <taxon>Streptophyta</taxon>
        <taxon>Embryophyta</taxon>
        <taxon>Tracheophyta</taxon>
        <taxon>Spermatophyta</taxon>
        <taxon>Magnoliopsida</taxon>
        <taxon>eudicotyledons</taxon>
        <taxon>Gunneridae</taxon>
        <taxon>Pentapetalae</taxon>
        <taxon>rosids</taxon>
        <taxon>fabids</taxon>
        <taxon>Cucurbitales</taxon>
        <taxon>Cucurbitaceae</taxon>
        <taxon>Cucurbiteae</taxon>
        <taxon>Cucurbita</taxon>
    </lineage>
</organism>
<evidence type="ECO:0000313" key="1">
    <source>
        <dbReference type="Proteomes" id="UP000504608"/>
    </source>
</evidence>
<gene>
    <name evidence="2" type="primary">LOC111486736</name>
</gene>
<dbReference type="GeneID" id="111486736"/>
<name>A0A6J1JN79_CUCMA</name>
<dbReference type="AlphaFoldDB" id="A0A6J1JN79"/>
<accession>A0A6J1JN79</accession>